<gene>
    <name evidence="1" type="ORF">ACFS6H_01905</name>
</gene>
<dbReference type="Proteomes" id="UP001597511">
    <property type="component" value="Unassembled WGS sequence"/>
</dbReference>
<comment type="caution">
    <text evidence="1">The sequence shown here is derived from an EMBL/GenBank/DDBJ whole genome shotgun (WGS) entry which is preliminary data.</text>
</comment>
<organism evidence="1 2">
    <name type="scientific">Terrimonas rubra</name>
    <dbReference type="NCBI Taxonomy" id="1035890"/>
    <lineage>
        <taxon>Bacteria</taxon>
        <taxon>Pseudomonadati</taxon>
        <taxon>Bacteroidota</taxon>
        <taxon>Chitinophagia</taxon>
        <taxon>Chitinophagales</taxon>
        <taxon>Chitinophagaceae</taxon>
        <taxon>Terrimonas</taxon>
    </lineage>
</organism>
<evidence type="ECO:0000313" key="2">
    <source>
        <dbReference type="Proteomes" id="UP001597511"/>
    </source>
</evidence>
<sequence length="75" mass="9016">MKSFWTLTEDEQKELEQSFVQEPDAFYEKAENDQLTEALNRSYTERFLVMTRLMKMNRMFAKAKITFNNQSANNH</sequence>
<keyword evidence="2" id="KW-1185">Reference proteome</keyword>
<evidence type="ECO:0000313" key="1">
    <source>
        <dbReference type="EMBL" id="MFD2918443.1"/>
    </source>
</evidence>
<reference evidence="2" key="1">
    <citation type="journal article" date="2019" name="Int. J. Syst. Evol. Microbiol.">
        <title>The Global Catalogue of Microorganisms (GCM) 10K type strain sequencing project: providing services to taxonomists for standard genome sequencing and annotation.</title>
        <authorList>
            <consortium name="The Broad Institute Genomics Platform"/>
            <consortium name="The Broad Institute Genome Sequencing Center for Infectious Disease"/>
            <person name="Wu L."/>
            <person name="Ma J."/>
        </authorList>
    </citation>
    <scope>NUCLEOTIDE SEQUENCE [LARGE SCALE GENOMIC DNA]</scope>
    <source>
        <strain evidence="2">KCTC 23299</strain>
    </source>
</reference>
<dbReference type="RefSeq" id="WP_386094580.1">
    <property type="nucleotide sequence ID" value="NZ_JBHUOZ010000001.1"/>
</dbReference>
<protein>
    <submittedName>
        <fullName evidence="1">Uncharacterized protein</fullName>
    </submittedName>
</protein>
<accession>A0ABW6A3C3</accession>
<name>A0ABW6A3C3_9BACT</name>
<proteinExistence type="predicted"/>
<dbReference type="EMBL" id="JBHUOZ010000001">
    <property type="protein sequence ID" value="MFD2918443.1"/>
    <property type="molecule type" value="Genomic_DNA"/>
</dbReference>